<evidence type="ECO:0000259" key="7">
    <source>
        <dbReference type="Pfam" id="PF00361"/>
    </source>
</evidence>
<dbReference type="GeneID" id="28489759"/>
<comment type="subcellular location">
    <subcellularLocation>
        <location evidence="1">Cell membrane</location>
        <topology evidence="1">Multi-pass membrane protein</topology>
    </subcellularLocation>
</comment>
<accession>A0A126R1W4</accession>
<feature type="transmembrane region" description="Helical" evidence="6">
    <location>
        <begin position="254"/>
        <end position="273"/>
    </location>
</feature>
<evidence type="ECO:0000256" key="2">
    <source>
        <dbReference type="ARBA" id="ARBA00022475"/>
    </source>
</evidence>
<feature type="domain" description="NADH:quinone oxidoreductase/Mrp antiporter transmembrane" evidence="7">
    <location>
        <begin position="136"/>
        <end position="426"/>
    </location>
</feature>
<evidence type="ECO:0000313" key="9">
    <source>
        <dbReference type="Proteomes" id="UP000066376"/>
    </source>
</evidence>
<evidence type="ECO:0000256" key="1">
    <source>
        <dbReference type="ARBA" id="ARBA00004651"/>
    </source>
</evidence>
<feature type="transmembrane region" description="Helical" evidence="6">
    <location>
        <begin position="31"/>
        <end position="54"/>
    </location>
</feature>
<evidence type="ECO:0000256" key="6">
    <source>
        <dbReference type="SAM" id="Phobius"/>
    </source>
</evidence>
<dbReference type="PANTHER" id="PTHR42703">
    <property type="entry name" value="NADH DEHYDROGENASE"/>
    <property type="match status" value="1"/>
</dbReference>
<dbReference type="RefSeq" id="WP_067147898.1">
    <property type="nucleotide sequence ID" value="NZ_CP014265.1"/>
</dbReference>
<feature type="transmembrane region" description="Helical" evidence="6">
    <location>
        <begin position="381"/>
        <end position="398"/>
    </location>
</feature>
<sequence>MNYLIPLMVVIPILAALIVNIFGGKDKTVKAISIVVAIIIPLIAIIASVGVQYFGGHNPALIASSLPSNLLGTLVASYNTGIVYVFENIERIFIFLMGIVAFLAILTYFSEKKEVSGPYLYLIFMGLASVTALILSNDIFNMYVFFEITALTQVGIIIASSTEENYEIALKYLILGSIGGPMLLLGIGFVLGTIGSVNISDIVYVISHNYLNPYSPSLTIGFALILFGWLYSAGLPPFHTIKSAVYSKARPNGAAILQGFSVLSMLAFGIVLYKMFAYIPYFNTTIIVFAILAMVLAVAMSAMEVDFRRMIAFLAVGELGFIALGFGIGTQYSIAAALFQAANEILITALLFIGFGTVYYLTKTSDTRKLGGLIAIDSKMAIMVLLGGFALAGVPPFNGFQSKLMLVQAALDAGFTELAILAIIVSVVIFFTFVKAFHTVYLQPKPKDLKFAHEKISKVTVFSVAILLVICLILGIFPNIVTDIFIPFAGGLI</sequence>
<dbReference type="Pfam" id="PF00361">
    <property type="entry name" value="Proton_antipo_M"/>
    <property type="match status" value="1"/>
</dbReference>
<reference evidence="8 9" key="1">
    <citation type="journal article" date="2016" name="Genome Announc.">
        <title>Draft Genome Sequence of the Rumen Methanogen Methanobrevibacter olleyae YLM1.</title>
        <authorList>
            <person name="Kelly W.J."/>
            <person name="Li D."/>
            <person name="Lambie S.C."/>
            <person name="Cox F."/>
            <person name="Attwood G.T."/>
            <person name="Altermann E."/>
            <person name="Leahy S.C."/>
        </authorList>
    </citation>
    <scope>NUCLEOTIDE SEQUENCE [LARGE SCALE GENOMIC DNA]</scope>
    <source>
        <strain evidence="8 9">YLM1</strain>
    </source>
</reference>
<feature type="transmembrane region" description="Helical" evidence="6">
    <location>
        <begin position="311"/>
        <end position="339"/>
    </location>
</feature>
<dbReference type="NCBIfam" id="NF004920">
    <property type="entry name" value="PRK06277.1"/>
    <property type="match status" value="1"/>
</dbReference>
<feature type="transmembrane region" description="Helical" evidence="6">
    <location>
        <begin position="92"/>
        <end position="110"/>
    </location>
</feature>
<dbReference type="GO" id="GO:0005886">
    <property type="term" value="C:plasma membrane"/>
    <property type="evidence" value="ECO:0007669"/>
    <property type="project" value="UniProtKB-SubCell"/>
</dbReference>
<feature type="transmembrane region" description="Helical" evidence="6">
    <location>
        <begin position="214"/>
        <end position="233"/>
    </location>
</feature>
<feature type="transmembrane region" description="Helical" evidence="6">
    <location>
        <begin position="172"/>
        <end position="194"/>
    </location>
</feature>
<feature type="transmembrane region" description="Helical" evidence="6">
    <location>
        <begin position="345"/>
        <end position="361"/>
    </location>
</feature>
<feature type="transmembrane region" description="Helical" evidence="6">
    <location>
        <begin position="119"/>
        <end position="136"/>
    </location>
</feature>
<dbReference type="STRING" id="294671.YLM1_1449"/>
<evidence type="ECO:0000313" key="8">
    <source>
        <dbReference type="EMBL" id="AMK16006.1"/>
    </source>
</evidence>
<dbReference type="InterPro" id="IPR001750">
    <property type="entry name" value="ND/Mrp_TM"/>
</dbReference>
<dbReference type="KEGG" id="mol:YLM1_1449"/>
<reference evidence="9" key="2">
    <citation type="submission" date="2016-02" db="EMBL/GenBank/DDBJ databases">
        <title>The draft genome sequence of the rumen methanogen Methanobrevibacter olleyae YLM1.</title>
        <authorList>
            <consortium name="New Zealand Agricultural Greenhouse Gas Research Centre/Pastoral Greenhouse Gas Research Consortium"/>
            <person name="Kelly W.J."/>
            <person name="Li D."/>
            <person name="Lambie S.C."/>
            <person name="Attwood G.T."/>
            <person name="Altermann E."/>
            <person name="Leahy S.C."/>
        </authorList>
    </citation>
    <scope>NUCLEOTIDE SEQUENCE [LARGE SCALE GENOMIC DNA]</scope>
    <source>
        <strain evidence="9">YLM1</strain>
    </source>
</reference>
<name>A0A126R1W4_METOL</name>
<evidence type="ECO:0000256" key="5">
    <source>
        <dbReference type="ARBA" id="ARBA00023136"/>
    </source>
</evidence>
<feature type="transmembrane region" description="Helical" evidence="6">
    <location>
        <begin position="7"/>
        <end position="25"/>
    </location>
</feature>
<gene>
    <name evidence="8" type="ORF">YLM1_1449</name>
</gene>
<evidence type="ECO:0000256" key="4">
    <source>
        <dbReference type="ARBA" id="ARBA00022989"/>
    </source>
</evidence>
<keyword evidence="2" id="KW-1003">Cell membrane</keyword>
<keyword evidence="9" id="KW-1185">Reference proteome</keyword>
<proteinExistence type="predicted"/>
<keyword evidence="3 6" id="KW-0812">Transmembrane</keyword>
<keyword evidence="4 6" id="KW-1133">Transmembrane helix</keyword>
<feature type="transmembrane region" description="Helical" evidence="6">
    <location>
        <begin position="279"/>
        <end position="299"/>
    </location>
</feature>
<dbReference type="EMBL" id="CP014265">
    <property type="protein sequence ID" value="AMK16006.1"/>
    <property type="molecule type" value="Genomic_DNA"/>
</dbReference>
<feature type="transmembrane region" description="Helical" evidence="6">
    <location>
        <begin position="459"/>
        <end position="481"/>
    </location>
</feature>
<dbReference type="PATRIC" id="fig|294671.3.peg.1510"/>
<feature type="transmembrane region" description="Helical" evidence="6">
    <location>
        <begin position="66"/>
        <end position="86"/>
    </location>
</feature>
<dbReference type="InterPro" id="IPR050586">
    <property type="entry name" value="CPA3_Na-H_Antiporter_D"/>
</dbReference>
<keyword evidence="5 6" id="KW-0472">Membrane</keyword>
<feature type="transmembrane region" description="Helical" evidence="6">
    <location>
        <begin position="418"/>
        <end position="438"/>
    </location>
</feature>
<dbReference type="AlphaFoldDB" id="A0A126R1W4"/>
<protein>
    <submittedName>
        <fullName evidence="8">Energy-converting hydrogenase B subunit F EhbF</fullName>
    </submittedName>
</protein>
<dbReference type="Proteomes" id="UP000066376">
    <property type="component" value="Chromosome"/>
</dbReference>
<dbReference type="PANTHER" id="PTHR42703:SF1">
    <property type="entry name" value="NA(+)_H(+) ANTIPORTER SUBUNIT D1"/>
    <property type="match status" value="1"/>
</dbReference>
<evidence type="ECO:0000256" key="3">
    <source>
        <dbReference type="ARBA" id="ARBA00022692"/>
    </source>
</evidence>
<organism evidence="8 9">
    <name type="scientific">Methanobrevibacter olleyae</name>
    <dbReference type="NCBI Taxonomy" id="294671"/>
    <lineage>
        <taxon>Archaea</taxon>
        <taxon>Methanobacteriati</taxon>
        <taxon>Methanobacteriota</taxon>
        <taxon>Methanomada group</taxon>
        <taxon>Methanobacteria</taxon>
        <taxon>Methanobacteriales</taxon>
        <taxon>Methanobacteriaceae</taxon>
        <taxon>Methanobrevibacter</taxon>
    </lineage>
</organism>